<dbReference type="EMBL" id="HG994591">
    <property type="protein sequence ID" value="CAF2815471.1"/>
    <property type="molecule type" value="Genomic_DNA"/>
</dbReference>
<gene>
    <name evidence="1" type="ORF">LSAA_3689</name>
</gene>
<sequence length="484" mass="54050">MSEKEVEEVWSEIILFEDEKREADRQIGKKFRERILVKKVEMLTVEELTKARKENLLVVRDVEDLQERVMTAKLEIERVKLANEKFVEDKVSQPSNDRKTPREDTSLEMGSIVTNEEMPIDGNNIELIEERMITKEISLLEEGADDNIRANDSDGFRLGEEASMSCYSNHSHLEEALVKNTELLNHMNYRLCKTSFLDTLEAASVPNEMTRRALLIQALPSSYHEEIKCLYDRIAKESGVIDILIGQDFKYLLEELGRIKRIWNEPCAIKYPLGWAVVDDDRKYHCIVWRDGDERANPKKYEWPSLIFGDKPIPDLSQSAAGDFYSLSDVEVLCDVSEMVCLLHFSLCSSTFMGIPKDQSLVEICVARLICVMLECDCLETIGRAVPELVSLLDASIIVHIPDGGAWTGAPAHSATLGPVPAQEHCGTLAKHTLLPVGGGLPACGIAGATPPAHPGLYPAAHLRGKFYNTGNGRQAGTSVSPHS</sequence>
<dbReference type="AlphaFoldDB" id="A0A7R8H2J8"/>
<proteinExistence type="predicted"/>
<dbReference type="Proteomes" id="UP000675881">
    <property type="component" value="Chromosome 12"/>
</dbReference>
<evidence type="ECO:0000313" key="2">
    <source>
        <dbReference type="Proteomes" id="UP000675881"/>
    </source>
</evidence>
<organism evidence="1 2">
    <name type="scientific">Lepeophtheirus salmonis</name>
    <name type="common">Salmon louse</name>
    <name type="synonym">Caligus salmonis</name>
    <dbReference type="NCBI Taxonomy" id="72036"/>
    <lineage>
        <taxon>Eukaryota</taxon>
        <taxon>Metazoa</taxon>
        <taxon>Ecdysozoa</taxon>
        <taxon>Arthropoda</taxon>
        <taxon>Crustacea</taxon>
        <taxon>Multicrustacea</taxon>
        <taxon>Hexanauplia</taxon>
        <taxon>Copepoda</taxon>
        <taxon>Siphonostomatoida</taxon>
        <taxon>Caligidae</taxon>
        <taxon>Lepeophtheirus</taxon>
    </lineage>
</organism>
<keyword evidence="2" id="KW-1185">Reference proteome</keyword>
<dbReference type="OrthoDB" id="6373415at2759"/>
<evidence type="ECO:0000313" key="1">
    <source>
        <dbReference type="EMBL" id="CAF2815471.1"/>
    </source>
</evidence>
<name>A0A7R8H2J8_LEPSM</name>
<accession>A0A7R8H2J8</accession>
<protein>
    <submittedName>
        <fullName evidence="1">(salmon louse) hypothetical protein</fullName>
    </submittedName>
</protein>
<reference evidence="1" key="1">
    <citation type="submission" date="2021-02" db="EMBL/GenBank/DDBJ databases">
        <authorList>
            <person name="Bekaert M."/>
        </authorList>
    </citation>
    <scope>NUCLEOTIDE SEQUENCE</scope>
    <source>
        <strain evidence="1">IoA-00</strain>
    </source>
</reference>